<evidence type="ECO:0000256" key="5">
    <source>
        <dbReference type="RuleBase" id="RU362121"/>
    </source>
</evidence>
<dbReference type="Pfam" id="PF00173">
    <property type="entry name" value="Cyt-b5"/>
    <property type="match status" value="1"/>
</dbReference>
<dbReference type="InterPro" id="IPR018506">
    <property type="entry name" value="Cyt_B5_heme-BS"/>
</dbReference>
<dbReference type="InterPro" id="IPR050668">
    <property type="entry name" value="Cytochrome_b5"/>
</dbReference>
<dbReference type="SMART" id="SM01117">
    <property type="entry name" value="Cyt-b5"/>
    <property type="match status" value="1"/>
</dbReference>
<dbReference type="Proteomes" id="UP001178507">
    <property type="component" value="Unassembled WGS sequence"/>
</dbReference>
<evidence type="ECO:0000259" key="6">
    <source>
        <dbReference type="PROSITE" id="PS50255"/>
    </source>
</evidence>
<evidence type="ECO:0000256" key="1">
    <source>
        <dbReference type="ARBA" id="ARBA00022617"/>
    </source>
</evidence>
<keyword evidence="1 5" id="KW-0349">Heme</keyword>
<gene>
    <name evidence="7" type="ORF">EVOR1521_LOCUS31057</name>
</gene>
<dbReference type="InterPro" id="IPR001199">
    <property type="entry name" value="Cyt_B5-like_heme/steroid-bd"/>
</dbReference>
<keyword evidence="5" id="KW-0472">Membrane</keyword>
<dbReference type="GO" id="GO:0020037">
    <property type="term" value="F:heme binding"/>
    <property type="evidence" value="ECO:0007669"/>
    <property type="project" value="UniProtKB-UniRule"/>
</dbReference>
<dbReference type="AlphaFoldDB" id="A0AA36NEY5"/>
<name>A0AA36NEY5_9DINO</name>
<keyword evidence="2 5" id="KW-0479">Metal-binding</keyword>
<dbReference type="GO" id="GO:0016020">
    <property type="term" value="C:membrane"/>
    <property type="evidence" value="ECO:0007669"/>
    <property type="project" value="TreeGrafter"/>
</dbReference>
<evidence type="ECO:0000256" key="2">
    <source>
        <dbReference type="ARBA" id="ARBA00022723"/>
    </source>
</evidence>
<organism evidence="7 8">
    <name type="scientific">Effrenium voratum</name>
    <dbReference type="NCBI Taxonomy" id="2562239"/>
    <lineage>
        <taxon>Eukaryota</taxon>
        <taxon>Sar</taxon>
        <taxon>Alveolata</taxon>
        <taxon>Dinophyceae</taxon>
        <taxon>Suessiales</taxon>
        <taxon>Symbiodiniaceae</taxon>
        <taxon>Effrenium</taxon>
    </lineage>
</organism>
<keyword evidence="8" id="KW-1185">Reference proteome</keyword>
<dbReference type="PROSITE" id="PS50255">
    <property type="entry name" value="CYTOCHROME_B5_2"/>
    <property type="match status" value="1"/>
</dbReference>
<feature type="domain" description="Cytochrome b5 heme-binding" evidence="6">
    <location>
        <begin position="1"/>
        <end position="77"/>
    </location>
</feature>
<evidence type="ECO:0000313" key="8">
    <source>
        <dbReference type="Proteomes" id="UP001178507"/>
    </source>
</evidence>
<dbReference type="PANTHER" id="PTHR19359">
    <property type="entry name" value="CYTOCHROME B5"/>
    <property type="match status" value="1"/>
</dbReference>
<accession>A0AA36NEY5</accession>
<dbReference type="SUPFAM" id="SSF55856">
    <property type="entry name" value="Cytochrome b5-like heme/steroid binding domain"/>
    <property type="match status" value="1"/>
</dbReference>
<evidence type="ECO:0000256" key="4">
    <source>
        <dbReference type="ARBA" id="ARBA00038168"/>
    </source>
</evidence>
<evidence type="ECO:0000256" key="3">
    <source>
        <dbReference type="ARBA" id="ARBA00023004"/>
    </source>
</evidence>
<dbReference type="GO" id="GO:0046872">
    <property type="term" value="F:metal ion binding"/>
    <property type="evidence" value="ECO:0007669"/>
    <property type="project" value="UniProtKB-UniRule"/>
</dbReference>
<comment type="similarity">
    <text evidence="4 5">Belongs to the cytochrome b5 family.</text>
</comment>
<feature type="transmembrane region" description="Helical" evidence="5">
    <location>
        <begin position="115"/>
        <end position="133"/>
    </location>
</feature>
<protein>
    <recommendedName>
        <fullName evidence="6">Cytochrome b5 heme-binding domain-containing protein</fullName>
    </recommendedName>
</protein>
<keyword evidence="5" id="KW-0812">Transmembrane</keyword>
<dbReference type="Gene3D" id="3.10.120.10">
    <property type="entry name" value="Cytochrome b5-like heme/steroid binding domain"/>
    <property type="match status" value="1"/>
</dbReference>
<dbReference type="PRINTS" id="PR00363">
    <property type="entry name" value="CYTOCHROMEB5"/>
</dbReference>
<comment type="caution">
    <text evidence="7">The sequence shown here is derived from an EMBL/GenBank/DDBJ whole genome shotgun (WGS) entry which is preliminary data.</text>
</comment>
<dbReference type="PANTHER" id="PTHR19359:SF14">
    <property type="entry name" value="CYTOCHROME B5 A"/>
    <property type="match status" value="1"/>
</dbReference>
<dbReference type="EMBL" id="CAUJNA010003806">
    <property type="protein sequence ID" value="CAJ1410135.1"/>
    <property type="molecule type" value="Genomic_DNA"/>
</dbReference>
<dbReference type="PROSITE" id="PS00191">
    <property type="entry name" value="CYTOCHROME_B5_1"/>
    <property type="match status" value="1"/>
</dbReference>
<proteinExistence type="inferred from homology"/>
<dbReference type="InterPro" id="IPR036400">
    <property type="entry name" value="Cyt_B5-like_heme/steroid_sf"/>
</dbReference>
<keyword evidence="5" id="KW-1133">Transmembrane helix</keyword>
<sequence length="137" mass="14492">MTVISLEELSKHTAPNDTWMAIHGLVYDTSGFMTEHPGGAQLLESVAGQDASAEFEDALHSTAARTEEKISCKGVLAGSEKQVQRFREAGWDESMGVPDPEALIGKSGMSLPSTAIFLLVGAVAAAAAAWFIASRKK</sequence>
<reference evidence="7" key="1">
    <citation type="submission" date="2023-08" db="EMBL/GenBank/DDBJ databases">
        <authorList>
            <person name="Chen Y."/>
            <person name="Shah S."/>
            <person name="Dougan E. K."/>
            <person name="Thang M."/>
            <person name="Chan C."/>
        </authorList>
    </citation>
    <scope>NUCLEOTIDE SEQUENCE</scope>
</reference>
<keyword evidence="3 5" id="KW-0408">Iron</keyword>
<evidence type="ECO:0000313" key="7">
    <source>
        <dbReference type="EMBL" id="CAJ1410135.1"/>
    </source>
</evidence>